<accession>H0UKN5</accession>
<dbReference type="CDD" id="cd06261">
    <property type="entry name" value="TM_PBP2"/>
    <property type="match status" value="1"/>
</dbReference>
<keyword evidence="2 7" id="KW-0813">Transport</keyword>
<reference evidence="9 10" key="1">
    <citation type="submission" date="2011-11" db="EMBL/GenBank/DDBJ databases">
        <title>The Noncontiguous Finished genome of Jonquetella anthropi DSM 22815.</title>
        <authorList>
            <consortium name="US DOE Joint Genome Institute (JGI-PGF)"/>
            <person name="Lucas S."/>
            <person name="Copeland A."/>
            <person name="Lapidus A."/>
            <person name="Glavina del Rio T."/>
            <person name="Dalin E."/>
            <person name="Tice H."/>
            <person name="Bruce D."/>
            <person name="Goodwin L."/>
            <person name="Pitluck S."/>
            <person name="Peters L."/>
            <person name="Mikhailova N."/>
            <person name="Held B."/>
            <person name="Kyrpides N."/>
            <person name="Mavromatis K."/>
            <person name="Ivanova N."/>
            <person name="Markowitz V."/>
            <person name="Cheng J.-F."/>
            <person name="Hugenholtz P."/>
            <person name="Woyke T."/>
            <person name="Wu D."/>
            <person name="Gronow S."/>
            <person name="Wellnitz S."/>
            <person name="Brambilla E."/>
            <person name="Klenk H.-P."/>
            <person name="Eisen J.A."/>
        </authorList>
    </citation>
    <scope>NUCLEOTIDE SEQUENCE [LARGE SCALE GENOMIC DNA]</scope>
    <source>
        <strain evidence="9 10">DSM 22815</strain>
    </source>
</reference>
<evidence type="ECO:0000256" key="5">
    <source>
        <dbReference type="ARBA" id="ARBA00022989"/>
    </source>
</evidence>
<evidence type="ECO:0000256" key="7">
    <source>
        <dbReference type="RuleBase" id="RU363032"/>
    </source>
</evidence>
<organism evidence="9 10">
    <name type="scientific">Jonquetella anthropi DSM 22815</name>
    <dbReference type="NCBI Taxonomy" id="885272"/>
    <lineage>
        <taxon>Bacteria</taxon>
        <taxon>Thermotogati</taxon>
        <taxon>Synergistota</taxon>
        <taxon>Synergistia</taxon>
        <taxon>Synergistales</taxon>
        <taxon>Dethiosulfovibrionaceae</taxon>
        <taxon>Jonquetella</taxon>
    </lineage>
</organism>
<proteinExistence type="inferred from homology"/>
<dbReference type="PROSITE" id="PS50928">
    <property type="entry name" value="ABC_TM1"/>
    <property type="match status" value="1"/>
</dbReference>
<dbReference type="AlphaFoldDB" id="H0UKN5"/>
<dbReference type="InterPro" id="IPR000515">
    <property type="entry name" value="MetI-like"/>
</dbReference>
<comment type="similarity">
    <text evidence="7">Belongs to the binding-protein-dependent transport system permease family.</text>
</comment>
<feature type="transmembrane region" description="Helical" evidence="7">
    <location>
        <begin position="119"/>
        <end position="137"/>
    </location>
</feature>
<evidence type="ECO:0000256" key="1">
    <source>
        <dbReference type="ARBA" id="ARBA00004651"/>
    </source>
</evidence>
<dbReference type="EMBL" id="CM001376">
    <property type="protein sequence ID" value="EHM13244.1"/>
    <property type="molecule type" value="Genomic_DNA"/>
</dbReference>
<dbReference type="eggNOG" id="COG0600">
    <property type="taxonomic scope" value="Bacteria"/>
</dbReference>
<dbReference type="GO" id="GO:0005886">
    <property type="term" value="C:plasma membrane"/>
    <property type="evidence" value="ECO:0007669"/>
    <property type="project" value="UniProtKB-SubCell"/>
</dbReference>
<evidence type="ECO:0000313" key="9">
    <source>
        <dbReference type="EMBL" id="EHM13244.1"/>
    </source>
</evidence>
<dbReference type="SUPFAM" id="SSF161098">
    <property type="entry name" value="MetI-like"/>
    <property type="match status" value="1"/>
</dbReference>
<evidence type="ECO:0000256" key="4">
    <source>
        <dbReference type="ARBA" id="ARBA00022692"/>
    </source>
</evidence>
<evidence type="ECO:0000259" key="8">
    <source>
        <dbReference type="PROSITE" id="PS50928"/>
    </source>
</evidence>
<keyword evidence="6 7" id="KW-0472">Membrane</keyword>
<protein>
    <submittedName>
        <fullName evidence="9">ABC-type nitrate/sulfonate/bicarbonate transport system, permease component</fullName>
    </submittedName>
</protein>
<evidence type="ECO:0000256" key="3">
    <source>
        <dbReference type="ARBA" id="ARBA00022475"/>
    </source>
</evidence>
<keyword evidence="5 7" id="KW-1133">Transmembrane helix</keyword>
<dbReference type="InterPro" id="IPR035906">
    <property type="entry name" value="MetI-like_sf"/>
</dbReference>
<keyword evidence="3" id="KW-1003">Cell membrane</keyword>
<feature type="domain" description="ABC transmembrane type-1" evidence="8">
    <location>
        <begin position="51"/>
        <end position="235"/>
    </location>
</feature>
<dbReference type="GO" id="GO:0055085">
    <property type="term" value="P:transmembrane transport"/>
    <property type="evidence" value="ECO:0007669"/>
    <property type="project" value="InterPro"/>
</dbReference>
<dbReference type="STRING" id="885272.JonanDRAFT_0870"/>
<name>H0UKN5_9BACT</name>
<dbReference type="PANTHER" id="PTHR30151:SF0">
    <property type="entry name" value="ABC TRANSPORTER PERMEASE PROTEIN MJ0413-RELATED"/>
    <property type="match status" value="1"/>
</dbReference>
<feature type="transmembrane region" description="Helical" evidence="7">
    <location>
        <begin position="62"/>
        <end position="82"/>
    </location>
</feature>
<gene>
    <name evidence="9" type="ORF">JonanDRAFT_0870</name>
</gene>
<evidence type="ECO:0000313" key="10">
    <source>
        <dbReference type="Proteomes" id="UP000003806"/>
    </source>
</evidence>
<dbReference type="OrthoDB" id="9804353at2"/>
<keyword evidence="4 7" id="KW-0812">Transmembrane</keyword>
<feature type="transmembrane region" description="Helical" evidence="7">
    <location>
        <begin position="89"/>
        <end position="113"/>
    </location>
</feature>
<dbReference type="PANTHER" id="PTHR30151">
    <property type="entry name" value="ALKANE SULFONATE ABC TRANSPORTER-RELATED, MEMBRANE SUBUNIT"/>
    <property type="match status" value="1"/>
</dbReference>
<evidence type="ECO:0000256" key="2">
    <source>
        <dbReference type="ARBA" id="ARBA00022448"/>
    </source>
</evidence>
<evidence type="ECO:0000256" key="6">
    <source>
        <dbReference type="ARBA" id="ARBA00023136"/>
    </source>
</evidence>
<dbReference type="RefSeq" id="WP_008522928.1">
    <property type="nucleotide sequence ID" value="NZ_CM001376.1"/>
</dbReference>
<dbReference type="HOGENOM" id="CLU_046113_4_2_0"/>
<dbReference type="Gene3D" id="1.10.3720.10">
    <property type="entry name" value="MetI-like"/>
    <property type="match status" value="1"/>
</dbReference>
<dbReference type="Pfam" id="PF00528">
    <property type="entry name" value="BPD_transp_1"/>
    <property type="match status" value="1"/>
</dbReference>
<sequence length="248" mass="26797">MQNKKIGLTVSVLCLIGLWQLLAVLIGEELILPSPVRVVVKLGEMAGTSQFYRTVGITFGRILAGFSIAVLLGSILSVLSVYSDAIQTLLFPVISVLKSIPVASFAVLCLMWVRTNNLPILISCVVNIPIIYINSLSGMKSADVKLLQIAKVYRLKFFTRLRYIHLPAAKDQFLAAVSLSSGVAWKSAVAAEIIGLPAVAIGSAVQTAKVYLETAELFAWTVVVLALSALFDKAVAKFFNLLFKVAVR</sequence>
<comment type="subcellular location">
    <subcellularLocation>
        <location evidence="1 7">Cell membrane</location>
        <topology evidence="1 7">Multi-pass membrane protein</topology>
    </subcellularLocation>
</comment>
<dbReference type="Proteomes" id="UP000003806">
    <property type="component" value="Chromosome"/>
</dbReference>
<keyword evidence="10" id="KW-1185">Reference proteome</keyword>